<dbReference type="Pfam" id="PF08011">
    <property type="entry name" value="PDDEXK_9"/>
    <property type="match status" value="1"/>
</dbReference>
<evidence type="ECO:0000259" key="1">
    <source>
        <dbReference type="Pfam" id="PF09820"/>
    </source>
</evidence>
<dbReference type="SUPFAM" id="SSF52540">
    <property type="entry name" value="P-loop containing nucleoside triphosphate hydrolases"/>
    <property type="match status" value="1"/>
</dbReference>
<dbReference type="GeneID" id="96778187"/>
<reference evidence="2 3" key="1">
    <citation type="submission" date="2019-08" db="EMBL/GenBank/DDBJ databases">
        <title>In-depth cultivation of the pig gut microbiome towards novel bacterial diversity and tailored functional studies.</title>
        <authorList>
            <person name="Wylensek D."/>
            <person name="Hitch T.C.A."/>
            <person name="Clavel T."/>
        </authorList>
    </citation>
    <scope>NUCLEOTIDE SEQUENCE [LARGE SCALE GENOMIC DNA]</scope>
    <source>
        <strain evidence="2 3">WCA-693-APC-5D-A</strain>
    </source>
</reference>
<dbReference type="PANTHER" id="PTHR34825">
    <property type="entry name" value="CONSERVED PROTEIN, WITH A WEAK D-GALACTARATE DEHYDRATASE/ALTRONATE HYDROLASE DOMAIN"/>
    <property type="match status" value="1"/>
</dbReference>
<comment type="caution">
    <text evidence="2">The sequence shown here is derived from an EMBL/GenBank/DDBJ whole genome shotgun (WGS) entry which is preliminary data.</text>
</comment>
<dbReference type="Pfam" id="PF09820">
    <property type="entry name" value="AAA-ATPase_like"/>
    <property type="match status" value="1"/>
</dbReference>
<keyword evidence="3" id="KW-1185">Reference proteome</keyword>
<name>A0A6I2UF67_9FIRM</name>
<dbReference type="InterPro" id="IPR027417">
    <property type="entry name" value="P-loop_NTPase"/>
</dbReference>
<dbReference type="RefSeq" id="WP_154406435.1">
    <property type="nucleotide sequence ID" value="NZ_VUNR01000006.1"/>
</dbReference>
<gene>
    <name evidence="2" type="ORF">FYJ84_04610</name>
</gene>
<dbReference type="Proteomes" id="UP000433181">
    <property type="component" value="Unassembled WGS sequence"/>
</dbReference>
<dbReference type="AlphaFoldDB" id="A0A6I2UF67"/>
<protein>
    <submittedName>
        <fullName evidence="2">AAA family ATPase</fullName>
    </submittedName>
</protein>
<sequence>MYAMPVGVDNFREMVSRDYYFVDKTNFIKELLDNKNKVTLITRPRRFGKTLAMRMLQEFFDINAAGRDTFKGLNISRAGEKYIQHRGKYPVIFFSLKDIATGNYQDALRDLCGKISDLYAEYGFLAESPALNEREKEYFLSVYNIADHEQYGRDKWGKSLKMLTVYLWKHYGVKTILLLDEYDAPIQHAWEDGYYEDMIRFMRQFYSEVLKGNDALEFAVLTGVLRVAKESIFSGLNNLKVCSVLSEDYSDIFGFTGQEVARMAADLQLEDKLPEIREWYDGYSFGGSEIYNPWSVIMYFDAKCKPAPYWVNTSGNGIIKYMLDRLDGRDREDLQSLMDGNTISKQVQEGIIYEEIGSNADDLYTMLLTTGYLKCTSSQDSLLGTYMDLQIPNLEILRLFTREIAQNFTGYRGVSDITNMMDEMLKGNAVLFEEDLNRILRNSVSYHDAANGESFYHGMMLGFCVLLKDTHIVQSNRESGYGRFDLALIPTDRRYYGVIMEFKRAADEGQLEEKALEALAQIEELSYIAEFQQRQIEKVWKYGIAFCGKKVCLRGQSAR</sequence>
<accession>A0A6I2UF67</accession>
<organism evidence="2 3">
    <name type="scientific">Anaerovibrio slackiae</name>
    <dbReference type="NCBI Taxonomy" id="2652309"/>
    <lineage>
        <taxon>Bacteria</taxon>
        <taxon>Bacillati</taxon>
        <taxon>Bacillota</taxon>
        <taxon>Negativicutes</taxon>
        <taxon>Selenomonadales</taxon>
        <taxon>Selenomonadaceae</taxon>
        <taxon>Anaerovibrio</taxon>
    </lineage>
</organism>
<dbReference type="EMBL" id="VUNR01000006">
    <property type="protein sequence ID" value="MSU08270.1"/>
    <property type="molecule type" value="Genomic_DNA"/>
</dbReference>
<proteinExistence type="predicted"/>
<evidence type="ECO:0000313" key="2">
    <source>
        <dbReference type="EMBL" id="MSU08270.1"/>
    </source>
</evidence>
<dbReference type="Gene3D" id="3.40.50.300">
    <property type="entry name" value="P-loop containing nucleotide triphosphate hydrolases"/>
    <property type="match status" value="1"/>
</dbReference>
<dbReference type="InterPro" id="IPR012547">
    <property type="entry name" value="PDDEXK_9"/>
</dbReference>
<evidence type="ECO:0000313" key="3">
    <source>
        <dbReference type="Proteomes" id="UP000433181"/>
    </source>
</evidence>
<dbReference type="InterPro" id="IPR018631">
    <property type="entry name" value="AAA-ATPase-like_dom"/>
</dbReference>
<dbReference type="PANTHER" id="PTHR34825:SF1">
    <property type="entry name" value="AAA-ATPASE-LIKE DOMAIN-CONTAINING PROTEIN"/>
    <property type="match status" value="1"/>
</dbReference>
<feature type="domain" description="AAA-ATPase-like" evidence="1">
    <location>
        <begin position="5"/>
        <end position="233"/>
    </location>
</feature>